<evidence type="ECO:0000313" key="3">
    <source>
        <dbReference type="Proteomes" id="UP000224634"/>
    </source>
</evidence>
<proteinExistence type="predicted"/>
<reference evidence="2 3" key="1">
    <citation type="submission" date="2017-10" db="EMBL/GenBank/DDBJ databases">
        <title>Comparative genomics in systemic dimorphic fungi from Ajellomycetaceae.</title>
        <authorList>
            <person name="Munoz J.F."/>
            <person name="Mcewen J.G."/>
            <person name="Clay O.K."/>
            <person name="Cuomo C.A."/>
        </authorList>
    </citation>
    <scope>NUCLEOTIDE SEQUENCE [LARGE SCALE GENOMIC DNA]</scope>
    <source>
        <strain evidence="2 3">UAMH7299</strain>
    </source>
</reference>
<accession>A0A2B7X1A1</accession>
<dbReference type="EMBL" id="PDNA01000221">
    <property type="protein sequence ID" value="PGH02610.1"/>
    <property type="molecule type" value="Genomic_DNA"/>
</dbReference>
<name>A0A2B7X1A1_POLH7</name>
<keyword evidence="3" id="KW-1185">Reference proteome</keyword>
<dbReference type="AlphaFoldDB" id="A0A2B7X1A1"/>
<organism evidence="2 3">
    <name type="scientific">Polytolypa hystricis (strain UAMH7299)</name>
    <dbReference type="NCBI Taxonomy" id="1447883"/>
    <lineage>
        <taxon>Eukaryota</taxon>
        <taxon>Fungi</taxon>
        <taxon>Dikarya</taxon>
        <taxon>Ascomycota</taxon>
        <taxon>Pezizomycotina</taxon>
        <taxon>Eurotiomycetes</taxon>
        <taxon>Eurotiomycetidae</taxon>
        <taxon>Onygenales</taxon>
        <taxon>Onygenales incertae sedis</taxon>
        <taxon>Polytolypa</taxon>
    </lineage>
</organism>
<feature type="compositionally biased region" description="Basic residues" evidence="1">
    <location>
        <begin position="1"/>
        <end position="14"/>
    </location>
</feature>
<evidence type="ECO:0000256" key="1">
    <source>
        <dbReference type="SAM" id="MobiDB-lite"/>
    </source>
</evidence>
<sequence length="50" mass="5740">MGRHTAKREPKHSRTAIAGQSVKPVENEEPDAQERYHVSFARQMEFTVTT</sequence>
<gene>
    <name evidence="2" type="ORF">AJ80_08822</name>
</gene>
<feature type="region of interest" description="Disordered" evidence="1">
    <location>
        <begin position="1"/>
        <end position="32"/>
    </location>
</feature>
<dbReference type="Proteomes" id="UP000224634">
    <property type="component" value="Unassembled WGS sequence"/>
</dbReference>
<protein>
    <submittedName>
        <fullName evidence="2">Uncharacterized protein</fullName>
    </submittedName>
</protein>
<comment type="caution">
    <text evidence="2">The sequence shown here is derived from an EMBL/GenBank/DDBJ whole genome shotgun (WGS) entry which is preliminary data.</text>
</comment>
<evidence type="ECO:0000313" key="2">
    <source>
        <dbReference type="EMBL" id="PGH02610.1"/>
    </source>
</evidence>